<dbReference type="Gene3D" id="1.10.510.10">
    <property type="entry name" value="Transferase(Phosphotransferase) domain 1"/>
    <property type="match status" value="1"/>
</dbReference>
<dbReference type="Pfam" id="PF00069">
    <property type="entry name" value="Pkinase"/>
    <property type="match status" value="1"/>
</dbReference>
<dbReference type="Proteomes" id="UP000777784">
    <property type="component" value="Unassembled WGS sequence"/>
</dbReference>
<gene>
    <name evidence="7" type="ORF">KJ970_09700</name>
</gene>
<proteinExistence type="inferred from homology"/>
<dbReference type="GO" id="GO:0005737">
    <property type="term" value="C:cytoplasm"/>
    <property type="evidence" value="ECO:0007669"/>
    <property type="project" value="TreeGrafter"/>
</dbReference>
<dbReference type="AlphaFoldDB" id="A0A948WCS9"/>
<sequence length="347" mass="38195">MRPAECLAGLTLDGGWKVIQQITPPPHATGGHFSVGYIVEDPTGRRAFLKALDFTKAFQAPDFARELQAMTAAYNFERDLLSKCVVHKLHRVVTPLADGTVVVPGTLGPLQNVCYLIFEHATGDIRDEVAQFSVFDLAWCLRSLHHSAVGLRQLHTTGIAHQDLKPSNVLVFGDQGSKLADLGRASDSTIPSPTDGLRIPGDVGYAPPEQFYDLQANRSFSERCLADMYLLGSLVFFYFANCSATQAIVSKIRGFKGINFTTSDFANDLPYIRHAFQEALVDLEAQMRPLAQALTPQIVDLVSHLCEPDPALRGDIRNVGSLVPRCSLERFVSTLDLLARRAELRML</sequence>
<dbReference type="InterPro" id="IPR050339">
    <property type="entry name" value="CC_SR_Kinase"/>
</dbReference>
<protein>
    <recommendedName>
        <fullName evidence="6">Protein kinase domain-containing protein</fullName>
    </recommendedName>
</protein>
<dbReference type="SUPFAM" id="SSF56112">
    <property type="entry name" value="Protein kinase-like (PK-like)"/>
    <property type="match status" value="1"/>
</dbReference>
<dbReference type="GO" id="GO:0004672">
    <property type="term" value="F:protein kinase activity"/>
    <property type="evidence" value="ECO:0007669"/>
    <property type="project" value="InterPro"/>
</dbReference>
<feature type="domain" description="Protein kinase" evidence="6">
    <location>
        <begin position="22"/>
        <end position="332"/>
    </location>
</feature>
<evidence type="ECO:0000256" key="5">
    <source>
        <dbReference type="ARBA" id="ARBA00037982"/>
    </source>
</evidence>
<dbReference type="GO" id="GO:0005524">
    <property type="term" value="F:ATP binding"/>
    <property type="evidence" value="ECO:0007669"/>
    <property type="project" value="UniProtKB-KW"/>
</dbReference>
<evidence type="ECO:0000259" key="6">
    <source>
        <dbReference type="PROSITE" id="PS50011"/>
    </source>
</evidence>
<dbReference type="InterPro" id="IPR008271">
    <property type="entry name" value="Ser/Thr_kinase_AS"/>
</dbReference>
<organism evidence="7 8">
    <name type="scientific">Eiseniibacteriota bacterium</name>
    <dbReference type="NCBI Taxonomy" id="2212470"/>
    <lineage>
        <taxon>Bacteria</taxon>
        <taxon>Candidatus Eiseniibacteriota</taxon>
    </lineage>
</organism>
<keyword evidence="1" id="KW-0808">Transferase</keyword>
<evidence type="ECO:0000256" key="3">
    <source>
        <dbReference type="ARBA" id="ARBA00022777"/>
    </source>
</evidence>
<comment type="caution">
    <text evidence="7">The sequence shown here is derived from an EMBL/GenBank/DDBJ whole genome shotgun (WGS) entry which is preliminary data.</text>
</comment>
<dbReference type="EMBL" id="JAHJDP010000047">
    <property type="protein sequence ID" value="MBU2691193.1"/>
    <property type="molecule type" value="Genomic_DNA"/>
</dbReference>
<evidence type="ECO:0000256" key="1">
    <source>
        <dbReference type="ARBA" id="ARBA00022679"/>
    </source>
</evidence>
<reference evidence="7" key="1">
    <citation type="submission" date="2021-05" db="EMBL/GenBank/DDBJ databases">
        <title>Energy efficiency and biological interactions define the core microbiome of deep oligotrophic groundwater.</title>
        <authorList>
            <person name="Mehrshad M."/>
            <person name="Lopez-Fernandez M."/>
            <person name="Bell E."/>
            <person name="Bernier-Latmani R."/>
            <person name="Bertilsson S."/>
            <person name="Dopson M."/>
        </authorList>
    </citation>
    <scope>NUCLEOTIDE SEQUENCE</scope>
    <source>
        <strain evidence="7">Modern_marine.mb.64</strain>
    </source>
</reference>
<dbReference type="SMART" id="SM00220">
    <property type="entry name" value="S_TKc"/>
    <property type="match status" value="1"/>
</dbReference>
<evidence type="ECO:0000313" key="7">
    <source>
        <dbReference type="EMBL" id="MBU2691193.1"/>
    </source>
</evidence>
<keyword evidence="2" id="KW-0547">Nucleotide-binding</keyword>
<comment type="similarity">
    <text evidence="5">Belongs to the protein kinase superfamily. Ser/Thr protein kinase family. GCN2 subfamily.</text>
</comment>
<evidence type="ECO:0000256" key="4">
    <source>
        <dbReference type="ARBA" id="ARBA00022840"/>
    </source>
</evidence>
<evidence type="ECO:0000313" key="8">
    <source>
        <dbReference type="Proteomes" id="UP000777784"/>
    </source>
</evidence>
<keyword evidence="3" id="KW-0418">Kinase</keyword>
<dbReference type="InterPro" id="IPR011009">
    <property type="entry name" value="Kinase-like_dom_sf"/>
</dbReference>
<evidence type="ECO:0000256" key="2">
    <source>
        <dbReference type="ARBA" id="ARBA00022741"/>
    </source>
</evidence>
<accession>A0A948WCS9</accession>
<dbReference type="PROSITE" id="PS00108">
    <property type="entry name" value="PROTEIN_KINASE_ST"/>
    <property type="match status" value="1"/>
</dbReference>
<dbReference type="PANTHER" id="PTHR11042">
    <property type="entry name" value="EUKARYOTIC TRANSLATION INITIATION FACTOR 2-ALPHA KINASE EIF2-ALPHA KINASE -RELATED"/>
    <property type="match status" value="1"/>
</dbReference>
<dbReference type="InterPro" id="IPR000719">
    <property type="entry name" value="Prot_kinase_dom"/>
</dbReference>
<name>A0A948WCS9_UNCEI</name>
<keyword evidence="4" id="KW-0067">ATP-binding</keyword>
<dbReference type="PROSITE" id="PS50011">
    <property type="entry name" value="PROTEIN_KINASE_DOM"/>
    <property type="match status" value="1"/>
</dbReference>